<protein>
    <recommendedName>
        <fullName evidence="2">Bleomycin resistance protein</fullName>
    </recommendedName>
</protein>
<dbReference type="InterPro" id="IPR037523">
    <property type="entry name" value="VOC_core"/>
</dbReference>
<dbReference type="PROSITE" id="PS51819">
    <property type="entry name" value="VOC"/>
    <property type="match status" value="1"/>
</dbReference>
<dbReference type="EMBL" id="JBHLUX010000036">
    <property type="protein sequence ID" value="MFC0471749.1"/>
    <property type="molecule type" value="Genomic_DNA"/>
</dbReference>
<reference evidence="5 6" key="1">
    <citation type="submission" date="2024-09" db="EMBL/GenBank/DDBJ databases">
        <authorList>
            <person name="Sun Q."/>
            <person name="Mori K."/>
        </authorList>
    </citation>
    <scope>NUCLEOTIDE SEQUENCE [LARGE SCALE GENOMIC DNA]</scope>
    <source>
        <strain evidence="5 6">NCAIM B.02610</strain>
    </source>
</reference>
<dbReference type="PRINTS" id="PR00311">
    <property type="entry name" value="BLEOMYCINRST"/>
</dbReference>
<name>A0ABV6KEU0_9BACI</name>
<dbReference type="Proteomes" id="UP001589838">
    <property type="component" value="Unassembled WGS sequence"/>
</dbReference>
<evidence type="ECO:0000313" key="5">
    <source>
        <dbReference type="EMBL" id="MFC0471749.1"/>
    </source>
</evidence>
<keyword evidence="3" id="KW-0046">Antibiotic resistance</keyword>
<dbReference type="RefSeq" id="WP_335959629.1">
    <property type="nucleotide sequence ID" value="NZ_JAXBLX010000006.1"/>
</dbReference>
<keyword evidence="6" id="KW-1185">Reference proteome</keyword>
<evidence type="ECO:0000259" key="4">
    <source>
        <dbReference type="PROSITE" id="PS51819"/>
    </source>
</evidence>
<sequence>MRMLRAIPALPVRNITKSIEFYSGKLDFTLGYQEGGFAVLLYNDVRLIHLWEASDESWRTRNDSAPVVSGAESFIAGTASCRIEVEGIEELYHRIQPLGIIHSNAQLRDQWFGVREFGVTDPDNNLVEFFEYLTDDQRQ</sequence>
<proteinExistence type="inferred from homology"/>
<evidence type="ECO:0000313" key="6">
    <source>
        <dbReference type="Proteomes" id="UP001589838"/>
    </source>
</evidence>
<comment type="similarity">
    <text evidence="1">Belongs to the bleomycin resistance protein family.</text>
</comment>
<evidence type="ECO:0000256" key="3">
    <source>
        <dbReference type="ARBA" id="ARBA00023251"/>
    </source>
</evidence>
<evidence type="ECO:0000256" key="1">
    <source>
        <dbReference type="ARBA" id="ARBA00011051"/>
    </source>
</evidence>
<feature type="domain" description="VOC" evidence="4">
    <location>
        <begin position="2"/>
        <end position="132"/>
    </location>
</feature>
<comment type="caution">
    <text evidence="5">The sequence shown here is derived from an EMBL/GenBank/DDBJ whole genome shotgun (WGS) entry which is preliminary data.</text>
</comment>
<gene>
    <name evidence="5" type="ORF">ACFFHM_14905</name>
</gene>
<dbReference type="InterPro" id="IPR000335">
    <property type="entry name" value="Bleomycin-R"/>
</dbReference>
<dbReference type="Gene3D" id="3.10.180.10">
    <property type="entry name" value="2,3-Dihydroxybiphenyl 1,2-Dioxygenase, domain 1"/>
    <property type="match status" value="1"/>
</dbReference>
<dbReference type="SUPFAM" id="SSF54593">
    <property type="entry name" value="Glyoxalase/Bleomycin resistance protein/Dihydroxybiphenyl dioxygenase"/>
    <property type="match status" value="1"/>
</dbReference>
<dbReference type="InterPro" id="IPR029068">
    <property type="entry name" value="Glyas_Bleomycin-R_OHBP_Dase"/>
</dbReference>
<organism evidence="5 6">
    <name type="scientific">Halalkalibacter kiskunsagensis</name>
    <dbReference type="NCBI Taxonomy" id="1548599"/>
    <lineage>
        <taxon>Bacteria</taxon>
        <taxon>Bacillati</taxon>
        <taxon>Bacillota</taxon>
        <taxon>Bacilli</taxon>
        <taxon>Bacillales</taxon>
        <taxon>Bacillaceae</taxon>
        <taxon>Halalkalibacter</taxon>
    </lineage>
</organism>
<evidence type="ECO:0000256" key="2">
    <source>
        <dbReference type="ARBA" id="ARBA00021572"/>
    </source>
</evidence>
<dbReference type="InterPro" id="IPR004360">
    <property type="entry name" value="Glyas_Fos-R_dOase_dom"/>
</dbReference>
<accession>A0ABV6KEU0</accession>
<dbReference type="Pfam" id="PF00903">
    <property type="entry name" value="Glyoxalase"/>
    <property type="match status" value="1"/>
</dbReference>